<reference evidence="4" key="1">
    <citation type="journal article" date="2019" name="Int. J. Syst. Evol. Microbiol.">
        <title>The Global Catalogue of Microorganisms (GCM) 10K type strain sequencing project: providing services to taxonomists for standard genome sequencing and annotation.</title>
        <authorList>
            <consortium name="The Broad Institute Genomics Platform"/>
            <consortium name="The Broad Institute Genome Sequencing Center for Infectious Disease"/>
            <person name="Wu L."/>
            <person name="Ma J."/>
        </authorList>
    </citation>
    <scope>NUCLEOTIDE SEQUENCE [LARGE SCALE GENOMIC DNA]</scope>
    <source>
        <strain evidence="4">JCM 17458</strain>
    </source>
</reference>
<comment type="caution">
    <text evidence="3">The sequence shown here is derived from an EMBL/GenBank/DDBJ whole genome shotgun (WGS) entry which is preliminary data.</text>
</comment>
<dbReference type="Gene3D" id="1.10.30.50">
    <property type="match status" value="1"/>
</dbReference>
<keyword evidence="3" id="KW-0540">Nuclease</keyword>
<keyword evidence="3" id="KW-0255">Endonuclease</keyword>
<dbReference type="InterPro" id="IPR002711">
    <property type="entry name" value="HNH"/>
</dbReference>
<keyword evidence="4" id="KW-1185">Reference proteome</keyword>
<accession>A0ABP8EKE9</accession>
<feature type="domain" description="HNH nuclease" evidence="2">
    <location>
        <begin position="379"/>
        <end position="430"/>
    </location>
</feature>
<feature type="compositionally biased region" description="Low complexity" evidence="1">
    <location>
        <begin position="278"/>
        <end position="294"/>
    </location>
</feature>
<evidence type="ECO:0000313" key="3">
    <source>
        <dbReference type="EMBL" id="GAA4284380.1"/>
    </source>
</evidence>
<dbReference type="Proteomes" id="UP001501586">
    <property type="component" value="Unassembled WGS sequence"/>
</dbReference>
<sequence>MRHTDVGTGSEPIGSAEPDFVEPADRDELVRAAREAAARVAQCQAEFLAVLDRIERTGAWEGWIGIRSLPHWVAQVCEMNLHTAREYLRVMRGLRRLPQVAALFAAGRVSYSKVREITRLAGRIDQEEAARMCQYAQASQLSRMVSVYRRIAPVEGEESPRELPDDVFRVHPLEGGGRARITIELPEAEAAELLVLVDAAVDEQIRSEQRPDTDPATLPASAAPGGGAGSEEHVSRVDRLLHLLRLGSRNPSATGAARRRAEVYVHISTDAVAAAETPGAARAAASEASTAPEADGGTTTTSRSEATPERDPALPAGPSKPAGPARRRVDGVARIEGYGPITGATAARLMCESPLVGALIDASADVLALGRSRRLASPKQRRALAIRDVGCQFPGCSRTRRLEAHHIRPWSRGGPTDLDAMLLLCRSHHIAVHEHHLLITRATTPFTGALQATSGFDFATEDGTRLVPPEDPDKEMRVFDTATIRKRDAADSDHMFSPAAQEVTTSPPAPADILGTVPAATLPSPDRISTIGGGEGFDLGECVRWIFDAARFLGQRTGPEDDDGSRGRAA</sequence>
<evidence type="ECO:0000259" key="2">
    <source>
        <dbReference type="SMART" id="SM00507"/>
    </source>
</evidence>
<organism evidence="3 4">
    <name type="scientific">Brevibacterium daeguense</name>
    <dbReference type="NCBI Taxonomy" id="909936"/>
    <lineage>
        <taxon>Bacteria</taxon>
        <taxon>Bacillati</taxon>
        <taxon>Actinomycetota</taxon>
        <taxon>Actinomycetes</taxon>
        <taxon>Micrococcales</taxon>
        <taxon>Brevibacteriaceae</taxon>
        <taxon>Brevibacterium</taxon>
    </lineage>
</organism>
<proteinExistence type="predicted"/>
<evidence type="ECO:0000313" key="4">
    <source>
        <dbReference type="Proteomes" id="UP001501586"/>
    </source>
</evidence>
<dbReference type="EMBL" id="BAABAZ010000006">
    <property type="protein sequence ID" value="GAA4284380.1"/>
    <property type="molecule type" value="Genomic_DNA"/>
</dbReference>
<feature type="region of interest" description="Disordered" evidence="1">
    <location>
        <begin position="278"/>
        <end position="328"/>
    </location>
</feature>
<evidence type="ECO:0000256" key="1">
    <source>
        <dbReference type="SAM" id="MobiDB-lite"/>
    </source>
</evidence>
<gene>
    <name evidence="3" type="ORF">GCM10022261_19110</name>
</gene>
<keyword evidence="3" id="KW-0378">Hydrolase</keyword>
<protein>
    <submittedName>
        <fullName evidence="3">HNH endonuclease signature motif containing protein</fullName>
    </submittedName>
</protein>
<name>A0ABP8EKE9_9MICO</name>
<dbReference type="GO" id="GO:0004519">
    <property type="term" value="F:endonuclease activity"/>
    <property type="evidence" value="ECO:0007669"/>
    <property type="project" value="UniProtKB-KW"/>
</dbReference>
<dbReference type="SMART" id="SM00507">
    <property type="entry name" value="HNHc"/>
    <property type="match status" value="1"/>
</dbReference>
<dbReference type="RefSeq" id="WP_236866186.1">
    <property type="nucleotide sequence ID" value="NZ_BAABAZ010000006.1"/>
</dbReference>
<feature type="region of interest" description="Disordered" evidence="1">
    <location>
        <begin position="206"/>
        <end position="234"/>
    </location>
</feature>
<dbReference type="Pfam" id="PF01844">
    <property type="entry name" value="HNH"/>
    <property type="match status" value="1"/>
</dbReference>
<dbReference type="InterPro" id="IPR003615">
    <property type="entry name" value="HNH_nuc"/>
</dbReference>
<dbReference type="CDD" id="cd00085">
    <property type="entry name" value="HNHc"/>
    <property type="match status" value="1"/>
</dbReference>
<feature type="region of interest" description="Disordered" evidence="1">
    <location>
        <begin position="1"/>
        <end position="20"/>
    </location>
</feature>